<dbReference type="Proteomes" id="UP001163846">
    <property type="component" value="Unassembled WGS sequence"/>
</dbReference>
<organism evidence="1 2">
    <name type="scientific">Lentinula raphanica</name>
    <dbReference type="NCBI Taxonomy" id="153919"/>
    <lineage>
        <taxon>Eukaryota</taxon>
        <taxon>Fungi</taxon>
        <taxon>Dikarya</taxon>
        <taxon>Basidiomycota</taxon>
        <taxon>Agaricomycotina</taxon>
        <taxon>Agaricomycetes</taxon>
        <taxon>Agaricomycetidae</taxon>
        <taxon>Agaricales</taxon>
        <taxon>Marasmiineae</taxon>
        <taxon>Omphalotaceae</taxon>
        <taxon>Lentinula</taxon>
    </lineage>
</organism>
<proteinExistence type="predicted"/>
<keyword evidence="2" id="KW-1185">Reference proteome</keyword>
<accession>A0AA38U2Y4</accession>
<evidence type="ECO:0000313" key="1">
    <source>
        <dbReference type="EMBL" id="KAJ3831417.1"/>
    </source>
</evidence>
<name>A0AA38U2Y4_9AGAR</name>
<comment type="caution">
    <text evidence="1">The sequence shown here is derived from an EMBL/GenBank/DDBJ whole genome shotgun (WGS) entry which is preliminary data.</text>
</comment>
<dbReference type="AlphaFoldDB" id="A0AA38U2Y4"/>
<gene>
    <name evidence="1" type="ORF">F5878DRAFT_517551</name>
</gene>
<reference evidence="1" key="1">
    <citation type="submission" date="2022-08" db="EMBL/GenBank/DDBJ databases">
        <authorList>
            <consortium name="DOE Joint Genome Institute"/>
            <person name="Min B."/>
            <person name="Riley R."/>
            <person name="Sierra-Patev S."/>
            <person name="Naranjo-Ortiz M."/>
            <person name="Looney B."/>
            <person name="Konkel Z."/>
            <person name="Slot J.C."/>
            <person name="Sakamoto Y."/>
            <person name="Steenwyk J.L."/>
            <person name="Rokas A."/>
            <person name="Carro J."/>
            <person name="Camarero S."/>
            <person name="Ferreira P."/>
            <person name="Molpeceres G."/>
            <person name="Ruiz-Duenas F.J."/>
            <person name="Serrano A."/>
            <person name="Henrissat B."/>
            <person name="Drula E."/>
            <person name="Hughes K.W."/>
            <person name="Mata J.L."/>
            <person name="Ishikawa N.K."/>
            <person name="Vargas-Isla R."/>
            <person name="Ushijima S."/>
            <person name="Smith C.A."/>
            <person name="Ahrendt S."/>
            <person name="Andreopoulos W."/>
            <person name="He G."/>
            <person name="Labutti K."/>
            <person name="Lipzen A."/>
            <person name="Ng V."/>
            <person name="Sandor L."/>
            <person name="Barry K."/>
            <person name="Martinez A.T."/>
            <person name="Xiao Y."/>
            <person name="Gibbons J.G."/>
            <person name="Terashima K."/>
            <person name="Hibbett D.S."/>
            <person name="Grigoriev I.V."/>
        </authorList>
    </citation>
    <scope>NUCLEOTIDE SEQUENCE</scope>
    <source>
        <strain evidence="1">TFB9207</strain>
    </source>
</reference>
<evidence type="ECO:0000313" key="2">
    <source>
        <dbReference type="Proteomes" id="UP001163846"/>
    </source>
</evidence>
<sequence>VAVELCVRTLVSSHIKNASVLIRSDNTTVVGCLEKSNSRGSEQNFIVRKIIELMQLHKIWVKCTWISTKENPADGPSRGIFP</sequence>
<feature type="non-terminal residue" evidence="1">
    <location>
        <position position="82"/>
    </location>
</feature>
<dbReference type="EMBL" id="MU807490">
    <property type="protein sequence ID" value="KAJ3831417.1"/>
    <property type="molecule type" value="Genomic_DNA"/>
</dbReference>
<protein>
    <submittedName>
        <fullName evidence="1">Uncharacterized protein</fullName>
    </submittedName>
</protein>
<feature type="non-terminal residue" evidence="1">
    <location>
        <position position="1"/>
    </location>
</feature>